<evidence type="ECO:0000256" key="5">
    <source>
        <dbReference type="ARBA" id="ARBA00022490"/>
    </source>
</evidence>
<keyword evidence="7 9" id="KW-0413">Isomerase</keyword>
<keyword evidence="8" id="KW-0539">Nucleus</keyword>
<gene>
    <name evidence="10" type="ORF">LANO_0H24762G</name>
</gene>
<evidence type="ECO:0000313" key="11">
    <source>
        <dbReference type="Proteomes" id="UP000189911"/>
    </source>
</evidence>
<comment type="similarity">
    <text evidence="4 9">Belongs to the PTPA-type PPIase family.</text>
</comment>
<dbReference type="InterPro" id="IPR004327">
    <property type="entry name" value="Phstyr_phstse_ac"/>
</dbReference>
<protein>
    <recommendedName>
        <fullName evidence="9">Serine/threonine-protein phosphatase 2A activator</fullName>
        <ecNumber evidence="9">5.2.1.8</ecNumber>
    </recommendedName>
    <alternativeName>
        <fullName evidence="9">Phosphotyrosyl phosphatase activator</fullName>
    </alternativeName>
</protein>
<dbReference type="CDD" id="cd04087">
    <property type="entry name" value="PTPA"/>
    <property type="match status" value="1"/>
</dbReference>
<sequence>MNSGVKPVTIDVSTTSFEEPTKRIFDSRGTQIFQKSLAIYRLKLYLNRYVSAMSGEKIDRRSKNPRVMEFAEILVFLSSLVDETPALPGPRRYGNLACRTWHDKLEEKSGTLLRNFVPLEYHKTVVELKYYFVNSFGSRERLDYGTGHELAFFALVVALDMLGIWGPDLTGSDLLFLFCRYYSLVRKLVLTYTLEPAGSHGVWGLDDHFHLIYIFGASQWADGRTAPASPKDMQNNLIVAENAGTNLYCQALSFVFKVKSGKFSEHSPMLYDISQTVPTWSKVQRGLLKMYFVEVLNKFPVVQHFWFGRALFPWVSLDNVDLPTYEAALETQLPHIAVNVTEMRHPMNPPNFPNANRFISHDRFKRG</sequence>
<name>A0A1G4KNZ5_9SACH</name>
<dbReference type="EMBL" id="LT598447">
    <property type="protein sequence ID" value="SCV06221.1"/>
    <property type="molecule type" value="Genomic_DNA"/>
</dbReference>
<dbReference type="EC" id="5.2.1.8" evidence="9"/>
<dbReference type="GO" id="GO:0007052">
    <property type="term" value="P:mitotic spindle organization"/>
    <property type="evidence" value="ECO:0007669"/>
    <property type="project" value="TreeGrafter"/>
</dbReference>
<dbReference type="GO" id="GO:0008160">
    <property type="term" value="F:protein tyrosine phosphatase activator activity"/>
    <property type="evidence" value="ECO:0007669"/>
    <property type="project" value="TreeGrafter"/>
</dbReference>
<dbReference type="PANTHER" id="PTHR10012:SF3">
    <property type="entry name" value="SERINE_THREONINE-PROTEIN PHOSPHATASE 2A ACTIVATOR 1"/>
    <property type="match status" value="1"/>
</dbReference>
<evidence type="ECO:0000256" key="6">
    <source>
        <dbReference type="ARBA" id="ARBA00023110"/>
    </source>
</evidence>
<comment type="subcellular location">
    <subcellularLocation>
        <location evidence="3 9">Cytoplasm</location>
    </subcellularLocation>
    <subcellularLocation>
        <location evidence="2">Nucleus</location>
    </subcellularLocation>
</comment>
<keyword evidence="11" id="KW-1185">Reference proteome</keyword>
<evidence type="ECO:0000313" key="10">
    <source>
        <dbReference type="EMBL" id="SCV06221.1"/>
    </source>
</evidence>
<evidence type="ECO:0000256" key="7">
    <source>
        <dbReference type="ARBA" id="ARBA00023235"/>
    </source>
</evidence>
<dbReference type="GO" id="GO:0005737">
    <property type="term" value="C:cytoplasm"/>
    <property type="evidence" value="ECO:0007669"/>
    <property type="project" value="UniProtKB-SubCell"/>
</dbReference>
<dbReference type="SUPFAM" id="SSF140984">
    <property type="entry name" value="PTPA-like"/>
    <property type="match status" value="1"/>
</dbReference>
<comment type="function">
    <text evidence="9">PPIases accelerate the folding of proteins. It catalyzes the cis-trans isomerization of proline imidic peptide bonds in oligopeptides.</text>
</comment>
<proteinExistence type="inferred from homology"/>
<dbReference type="OrthoDB" id="16120at2759"/>
<keyword evidence="5 9" id="KW-0963">Cytoplasm</keyword>
<evidence type="ECO:0000256" key="8">
    <source>
        <dbReference type="ARBA" id="ARBA00023242"/>
    </source>
</evidence>
<dbReference type="GO" id="GO:0000159">
    <property type="term" value="C:protein phosphatase type 2A complex"/>
    <property type="evidence" value="ECO:0007669"/>
    <property type="project" value="TreeGrafter"/>
</dbReference>
<evidence type="ECO:0000256" key="3">
    <source>
        <dbReference type="ARBA" id="ARBA00004496"/>
    </source>
</evidence>
<dbReference type="InterPro" id="IPR037218">
    <property type="entry name" value="PTPA_sf"/>
</dbReference>
<evidence type="ECO:0000256" key="9">
    <source>
        <dbReference type="RuleBase" id="RU361210"/>
    </source>
</evidence>
<evidence type="ECO:0000256" key="1">
    <source>
        <dbReference type="ARBA" id="ARBA00000971"/>
    </source>
</evidence>
<comment type="catalytic activity">
    <reaction evidence="1 9">
        <text>[protein]-peptidylproline (omega=180) = [protein]-peptidylproline (omega=0)</text>
        <dbReference type="Rhea" id="RHEA:16237"/>
        <dbReference type="Rhea" id="RHEA-COMP:10747"/>
        <dbReference type="Rhea" id="RHEA-COMP:10748"/>
        <dbReference type="ChEBI" id="CHEBI:83833"/>
        <dbReference type="ChEBI" id="CHEBI:83834"/>
        <dbReference type="EC" id="5.2.1.8"/>
    </reaction>
</comment>
<dbReference type="Proteomes" id="UP000189911">
    <property type="component" value="Chromosome H"/>
</dbReference>
<dbReference type="GO" id="GO:0003755">
    <property type="term" value="F:peptidyl-prolyl cis-trans isomerase activity"/>
    <property type="evidence" value="ECO:0007669"/>
    <property type="project" value="UniProtKB-KW"/>
</dbReference>
<reference evidence="11" key="1">
    <citation type="submission" date="2016-03" db="EMBL/GenBank/DDBJ databases">
        <authorList>
            <person name="Devillers Hugo."/>
        </authorList>
    </citation>
    <scope>NUCLEOTIDE SEQUENCE [LARGE SCALE GENOMIC DNA]</scope>
</reference>
<dbReference type="Gene3D" id="1.20.120.1150">
    <property type="match status" value="1"/>
</dbReference>
<dbReference type="PIRSF" id="PIRSF016325">
    <property type="entry name" value="Phstyr_phstse_ac"/>
    <property type="match status" value="1"/>
</dbReference>
<evidence type="ECO:0000256" key="4">
    <source>
        <dbReference type="ARBA" id="ARBA00011019"/>
    </source>
</evidence>
<dbReference type="PANTHER" id="PTHR10012">
    <property type="entry name" value="SERINE/THREONINE-PROTEIN PHOSPHATASE 2A REGULATORY SUBUNIT B"/>
    <property type="match status" value="1"/>
</dbReference>
<keyword evidence="6 9" id="KW-0697">Rotamase</keyword>
<dbReference type="AlphaFoldDB" id="A0A1G4KNZ5"/>
<dbReference type="GO" id="GO:0005634">
    <property type="term" value="C:nucleus"/>
    <property type="evidence" value="ECO:0007669"/>
    <property type="project" value="UniProtKB-SubCell"/>
</dbReference>
<evidence type="ECO:0000256" key="2">
    <source>
        <dbReference type="ARBA" id="ARBA00004123"/>
    </source>
</evidence>
<accession>A0A1G4KNZ5</accession>
<organism evidence="10 11">
    <name type="scientific">Lachancea nothofagi CBS 11611</name>
    <dbReference type="NCBI Taxonomy" id="1266666"/>
    <lineage>
        <taxon>Eukaryota</taxon>
        <taxon>Fungi</taxon>
        <taxon>Dikarya</taxon>
        <taxon>Ascomycota</taxon>
        <taxon>Saccharomycotina</taxon>
        <taxon>Saccharomycetes</taxon>
        <taxon>Saccharomycetales</taxon>
        <taxon>Saccharomycetaceae</taxon>
        <taxon>Lachancea</taxon>
    </lineage>
</organism>
<dbReference type="InterPro" id="IPR043170">
    <property type="entry name" value="PTPA_C_lid"/>
</dbReference>
<dbReference type="Pfam" id="PF03095">
    <property type="entry name" value="PTPA"/>
    <property type="match status" value="1"/>
</dbReference>